<protein>
    <submittedName>
        <fullName evidence="2">Uncharacterized protein</fullName>
    </submittedName>
</protein>
<comment type="caution">
    <text evidence="2">The sequence shown here is derived from an EMBL/GenBank/DDBJ whole genome shotgun (WGS) entry which is preliminary data.</text>
</comment>
<keyword evidence="1" id="KW-1133">Transmembrane helix</keyword>
<name>A0AAD6INF8_PENCN</name>
<organism evidence="2 3">
    <name type="scientific">Penicillium canescens</name>
    <dbReference type="NCBI Taxonomy" id="5083"/>
    <lineage>
        <taxon>Eukaryota</taxon>
        <taxon>Fungi</taxon>
        <taxon>Dikarya</taxon>
        <taxon>Ascomycota</taxon>
        <taxon>Pezizomycotina</taxon>
        <taxon>Eurotiomycetes</taxon>
        <taxon>Eurotiomycetidae</taxon>
        <taxon>Eurotiales</taxon>
        <taxon>Aspergillaceae</taxon>
        <taxon>Penicillium</taxon>
    </lineage>
</organism>
<feature type="transmembrane region" description="Helical" evidence="1">
    <location>
        <begin position="45"/>
        <end position="69"/>
    </location>
</feature>
<dbReference type="AlphaFoldDB" id="A0AAD6INF8"/>
<evidence type="ECO:0000313" key="3">
    <source>
        <dbReference type="Proteomes" id="UP001219568"/>
    </source>
</evidence>
<keyword evidence="1" id="KW-0812">Transmembrane</keyword>
<keyword evidence="1" id="KW-0472">Membrane</keyword>
<keyword evidence="3" id="KW-1185">Reference proteome</keyword>
<sequence>MYIVRLGICFVLQTLTLYTIYLPHDLLYTGSTGKGSCHKILASDAIFYSDLDFIIVIAIVIAISLALAIRDPVPAETPPGTPPI</sequence>
<feature type="transmembrane region" description="Helical" evidence="1">
    <location>
        <begin position="6"/>
        <end position="24"/>
    </location>
</feature>
<reference evidence="2" key="1">
    <citation type="journal article" date="2023" name="IMA Fungus">
        <title>Comparative genomic study of the Penicillium genus elucidates a diverse pangenome and 15 lateral gene transfer events.</title>
        <authorList>
            <person name="Petersen C."/>
            <person name="Sorensen T."/>
            <person name="Nielsen M.R."/>
            <person name="Sondergaard T.E."/>
            <person name="Sorensen J.L."/>
            <person name="Fitzpatrick D.A."/>
            <person name="Frisvad J.C."/>
            <person name="Nielsen K.L."/>
        </authorList>
    </citation>
    <scope>NUCLEOTIDE SEQUENCE</scope>
    <source>
        <strain evidence="2">IBT 15450</strain>
    </source>
</reference>
<dbReference type="EMBL" id="JAQJZL010000001">
    <property type="protein sequence ID" value="KAJ6056823.1"/>
    <property type="molecule type" value="Genomic_DNA"/>
</dbReference>
<reference evidence="2" key="2">
    <citation type="submission" date="2023-01" db="EMBL/GenBank/DDBJ databases">
        <authorList>
            <person name="Petersen C."/>
        </authorList>
    </citation>
    <scope>NUCLEOTIDE SEQUENCE</scope>
    <source>
        <strain evidence="2">IBT 15450</strain>
    </source>
</reference>
<proteinExistence type="predicted"/>
<gene>
    <name evidence="2" type="ORF">N7460_000097</name>
</gene>
<accession>A0AAD6INF8</accession>
<evidence type="ECO:0000313" key="2">
    <source>
        <dbReference type="EMBL" id="KAJ6056823.1"/>
    </source>
</evidence>
<dbReference type="Proteomes" id="UP001219568">
    <property type="component" value="Unassembled WGS sequence"/>
</dbReference>
<evidence type="ECO:0000256" key="1">
    <source>
        <dbReference type="SAM" id="Phobius"/>
    </source>
</evidence>